<dbReference type="SUPFAM" id="SSF48403">
    <property type="entry name" value="Ankyrin repeat"/>
    <property type="match status" value="1"/>
</dbReference>
<dbReference type="PROSITE" id="PS50088">
    <property type="entry name" value="ANK_REPEAT"/>
    <property type="match status" value="2"/>
</dbReference>
<evidence type="ECO:0000256" key="2">
    <source>
        <dbReference type="ARBA" id="ARBA00022737"/>
    </source>
</evidence>
<dbReference type="PANTHER" id="PTHR24179:SF21">
    <property type="entry name" value="MYOSIN BINDING SUBUNIT, ISOFORM O"/>
    <property type="match status" value="1"/>
</dbReference>
<dbReference type="InterPro" id="IPR036770">
    <property type="entry name" value="Ankyrin_rpt-contain_sf"/>
</dbReference>
<accession>A0ABN7PB40</accession>
<dbReference type="InterPro" id="IPR002110">
    <property type="entry name" value="Ankyrin_rpt"/>
</dbReference>
<dbReference type="InterPro" id="IPR051226">
    <property type="entry name" value="PP1_Regulatory_Subunit"/>
</dbReference>
<evidence type="ECO:0000313" key="6">
    <source>
        <dbReference type="EMBL" id="CAG2064952.1"/>
    </source>
</evidence>
<gene>
    <name evidence="6" type="ORF">TPAB3V08_LOCUS11896</name>
</gene>
<keyword evidence="1" id="KW-0217">Developmental protein</keyword>
<feature type="non-terminal residue" evidence="6">
    <location>
        <position position="194"/>
    </location>
</feature>
<dbReference type="Pfam" id="PF12796">
    <property type="entry name" value="Ank_2"/>
    <property type="match status" value="1"/>
</dbReference>
<evidence type="ECO:0000256" key="1">
    <source>
        <dbReference type="ARBA" id="ARBA00022473"/>
    </source>
</evidence>
<keyword evidence="7" id="KW-1185">Reference proteome</keyword>
<protein>
    <recommendedName>
        <fullName evidence="8">Protein phosphatase 1 regulatory subunit 12A</fullName>
    </recommendedName>
</protein>
<dbReference type="SMART" id="SM00248">
    <property type="entry name" value="ANK"/>
    <property type="match status" value="2"/>
</dbReference>
<evidence type="ECO:0000256" key="3">
    <source>
        <dbReference type="ARBA" id="ARBA00038386"/>
    </source>
</evidence>
<proteinExistence type="inferred from homology"/>
<dbReference type="Gene3D" id="1.25.40.20">
    <property type="entry name" value="Ankyrin repeat-containing domain"/>
    <property type="match status" value="1"/>
</dbReference>
<evidence type="ECO:0008006" key="8">
    <source>
        <dbReference type="Google" id="ProtNLM"/>
    </source>
</evidence>
<dbReference type="PROSITE" id="PS50297">
    <property type="entry name" value="ANK_REP_REGION"/>
    <property type="match status" value="2"/>
</dbReference>
<evidence type="ECO:0000256" key="5">
    <source>
        <dbReference type="SAM" id="MobiDB-lite"/>
    </source>
</evidence>
<organism evidence="6 7">
    <name type="scientific">Timema podura</name>
    <name type="common">Walking stick</name>
    <dbReference type="NCBI Taxonomy" id="61482"/>
    <lineage>
        <taxon>Eukaryota</taxon>
        <taxon>Metazoa</taxon>
        <taxon>Ecdysozoa</taxon>
        <taxon>Arthropoda</taxon>
        <taxon>Hexapoda</taxon>
        <taxon>Insecta</taxon>
        <taxon>Pterygota</taxon>
        <taxon>Neoptera</taxon>
        <taxon>Polyneoptera</taxon>
        <taxon>Phasmatodea</taxon>
        <taxon>Timematodea</taxon>
        <taxon>Timematoidea</taxon>
        <taxon>Timematidae</taxon>
        <taxon>Timema</taxon>
    </lineage>
</organism>
<feature type="repeat" description="ANK" evidence="4">
    <location>
        <begin position="22"/>
        <end position="54"/>
    </location>
</feature>
<keyword evidence="4" id="KW-0040">ANK repeat</keyword>
<name>A0ABN7PB40_TIMPD</name>
<evidence type="ECO:0000256" key="4">
    <source>
        <dbReference type="PROSITE-ProRule" id="PRU00023"/>
    </source>
</evidence>
<comment type="similarity">
    <text evidence="3">Belongs to the NRARP family.</text>
</comment>
<dbReference type="EMBL" id="CAJPIN010038351">
    <property type="protein sequence ID" value="CAG2064952.1"/>
    <property type="molecule type" value="Genomic_DNA"/>
</dbReference>
<feature type="region of interest" description="Disordered" evidence="5">
    <location>
        <begin position="175"/>
        <end position="194"/>
    </location>
</feature>
<comment type="caution">
    <text evidence="6">The sequence shown here is derived from an EMBL/GenBank/DDBJ whole genome shotgun (WGS) entry which is preliminary data.</text>
</comment>
<dbReference type="PANTHER" id="PTHR24179">
    <property type="entry name" value="PROTEIN PHOSPHATASE 1 REGULATORY SUBUNIT 12"/>
    <property type="match status" value="1"/>
</dbReference>
<reference evidence="6" key="1">
    <citation type="submission" date="2021-03" db="EMBL/GenBank/DDBJ databases">
        <authorList>
            <person name="Tran Van P."/>
        </authorList>
    </citation>
    <scope>NUCLEOTIDE SEQUENCE</scope>
</reference>
<dbReference type="Proteomes" id="UP001153148">
    <property type="component" value="Unassembled WGS sequence"/>
</dbReference>
<sequence>MLEDAKRWLNSGRCEDVTHPKTGATALHVAAAKGYIKVMSVLLQAGADVNNHDNDGWTPLHAAAYWGQKEACELLIENFCDMDIKNYVDQTAFDVADSDMQRTLEELKKKQAALQRDRGDVTIVQKKEVNAKKRISANDKTNVIRRDNASERHGLERTISEEETVDRVKKVELEIKSDSQQDSGIPVNDTEVGK</sequence>
<feature type="repeat" description="ANK" evidence="4">
    <location>
        <begin position="55"/>
        <end position="87"/>
    </location>
</feature>
<evidence type="ECO:0000313" key="7">
    <source>
        <dbReference type="Proteomes" id="UP001153148"/>
    </source>
</evidence>
<keyword evidence="2" id="KW-0677">Repeat</keyword>